<name>A0A8C5RM41_LATLA</name>
<keyword evidence="1" id="KW-1133">Transmembrane helix</keyword>
<keyword evidence="1" id="KW-0472">Membrane</keyword>
<evidence type="ECO:0000313" key="3">
    <source>
        <dbReference type="Proteomes" id="UP000694406"/>
    </source>
</evidence>
<keyword evidence="1" id="KW-0812">Transmembrane</keyword>
<reference evidence="2" key="2">
    <citation type="submission" date="2025-09" db="UniProtKB">
        <authorList>
            <consortium name="Ensembl"/>
        </authorList>
    </citation>
    <scope>IDENTIFICATION</scope>
</reference>
<proteinExistence type="predicted"/>
<sequence length="190" mass="22053">MPDFDHLLEHIGEFDFFQKRVFFLVCFLSVFFAPVYVGIVFLGLIPEHRCWTPGVTELSNRCGWTLEDELNHTVPKGTSKEDTFTPQCMRYNVNWNESGLSCTNPLEDFTSLENRSLFVTTCQDGWLYDAPVMSIVTEVRSCHCFKSNIRFCFKKYVPCHVFPLEFIQQEDKCISPMATTENSRICMLRG</sequence>
<protein>
    <submittedName>
        <fullName evidence="2">Uncharacterized protein</fullName>
    </submittedName>
</protein>
<dbReference type="GeneTree" id="ENSGT00940000162065"/>
<dbReference type="Proteomes" id="UP000694406">
    <property type="component" value="Unplaced"/>
</dbReference>
<evidence type="ECO:0000256" key="1">
    <source>
        <dbReference type="SAM" id="Phobius"/>
    </source>
</evidence>
<dbReference type="AlphaFoldDB" id="A0A8C5RM41"/>
<accession>A0A8C5RM41</accession>
<organism evidence="2 3">
    <name type="scientific">Laticauda laticaudata</name>
    <name type="common">Blue-ringed sea krait</name>
    <name type="synonym">Blue-lipped sea krait</name>
    <dbReference type="NCBI Taxonomy" id="8630"/>
    <lineage>
        <taxon>Eukaryota</taxon>
        <taxon>Metazoa</taxon>
        <taxon>Chordata</taxon>
        <taxon>Craniata</taxon>
        <taxon>Vertebrata</taxon>
        <taxon>Euteleostomi</taxon>
        <taxon>Lepidosauria</taxon>
        <taxon>Squamata</taxon>
        <taxon>Bifurcata</taxon>
        <taxon>Unidentata</taxon>
        <taxon>Episquamata</taxon>
        <taxon>Toxicofera</taxon>
        <taxon>Serpentes</taxon>
        <taxon>Colubroidea</taxon>
        <taxon>Elapidae</taxon>
        <taxon>Laticaudinae</taxon>
        <taxon>Laticauda</taxon>
    </lineage>
</organism>
<evidence type="ECO:0000313" key="2">
    <source>
        <dbReference type="Ensembl" id="ENSLLTP00000003373.1"/>
    </source>
</evidence>
<feature type="transmembrane region" description="Helical" evidence="1">
    <location>
        <begin position="21"/>
        <end position="45"/>
    </location>
</feature>
<keyword evidence="3" id="KW-1185">Reference proteome</keyword>
<dbReference type="Ensembl" id="ENSLLTT00000003509.1">
    <property type="protein sequence ID" value="ENSLLTP00000003373.1"/>
    <property type="gene ID" value="ENSLLTG00000002538.1"/>
</dbReference>
<reference evidence="2" key="1">
    <citation type="submission" date="2025-08" db="UniProtKB">
        <authorList>
            <consortium name="Ensembl"/>
        </authorList>
    </citation>
    <scope>IDENTIFICATION</scope>
</reference>